<organism evidence="1 2">
    <name type="scientific">Aromatoleum toluolicum</name>
    <dbReference type="NCBI Taxonomy" id="90060"/>
    <lineage>
        <taxon>Bacteria</taxon>
        <taxon>Pseudomonadati</taxon>
        <taxon>Pseudomonadota</taxon>
        <taxon>Betaproteobacteria</taxon>
        <taxon>Rhodocyclales</taxon>
        <taxon>Rhodocyclaceae</taxon>
        <taxon>Aromatoleum</taxon>
    </lineage>
</organism>
<dbReference type="Proteomes" id="UP000634522">
    <property type="component" value="Unassembled WGS sequence"/>
</dbReference>
<proteinExistence type="predicted"/>
<dbReference type="RefSeq" id="WP_169137870.1">
    <property type="nucleotide sequence ID" value="NZ_WTVS01000004.1"/>
</dbReference>
<protein>
    <submittedName>
        <fullName evidence="1">Uncharacterized protein</fullName>
    </submittedName>
</protein>
<comment type="caution">
    <text evidence="1">The sequence shown here is derived from an EMBL/GenBank/DDBJ whole genome shotgun (WGS) entry which is preliminary data.</text>
</comment>
<sequence length="171" mass="18859">MIQLRLAWGIEVARAMAALWPSFSPDAANFTQGTFRCATQLVPRGVEAPRLIAEWGAAVQDGRISVEASDEYGGQVCCEGGLDPSSDWWRIALAAQCMVTWSAAVLPPWPKPFDVPIRTDDGTPYVQGAEIPEPARTAFGRNMYHSCRPVIAGEGPCYYAWDWRSFHNGLR</sequence>
<reference evidence="1 2" key="1">
    <citation type="submission" date="2019-12" db="EMBL/GenBank/DDBJ databases">
        <title>Comparative genomics gives insights into the taxonomy of the Azoarcus-Aromatoleum group and reveals separate origins of nif in the plant-associated Azoarcus and non-plant-associated Aromatoleum sub-groups.</title>
        <authorList>
            <person name="Lafos M."/>
            <person name="Maluk M."/>
            <person name="Batista M."/>
            <person name="Junghare M."/>
            <person name="Carmona M."/>
            <person name="Faoro H."/>
            <person name="Cruz L.M."/>
            <person name="Battistoni F."/>
            <person name="De Souza E."/>
            <person name="Pedrosa F."/>
            <person name="Chen W.-M."/>
            <person name="Poole P.S."/>
            <person name="Dixon R.A."/>
            <person name="James E.K."/>
        </authorList>
    </citation>
    <scope>NUCLEOTIDE SEQUENCE [LARGE SCALE GENOMIC DNA]</scope>
    <source>
        <strain evidence="1 2">T</strain>
    </source>
</reference>
<evidence type="ECO:0000313" key="2">
    <source>
        <dbReference type="Proteomes" id="UP000634522"/>
    </source>
</evidence>
<name>A0ABX1NB58_9RHOO</name>
<accession>A0ABX1NB58</accession>
<keyword evidence="2" id="KW-1185">Reference proteome</keyword>
<dbReference type="EMBL" id="WTVS01000004">
    <property type="protein sequence ID" value="NMF96460.1"/>
    <property type="molecule type" value="Genomic_DNA"/>
</dbReference>
<gene>
    <name evidence="1" type="ORF">GPA27_03515</name>
</gene>
<evidence type="ECO:0000313" key="1">
    <source>
        <dbReference type="EMBL" id="NMF96460.1"/>
    </source>
</evidence>